<name>A0AAD1SWT4_PELCU</name>
<proteinExistence type="predicted"/>
<organism evidence="1 2">
    <name type="scientific">Pelobates cultripes</name>
    <name type="common">Western spadefoot toad</name>
    <dbReference type="NCBI Taxonomy" id="61616"/>
    <lineage>
        <taxon>Eukaryota</taxon>
        <taxon>Metazoa</taxon>
        <taxon>Chordata</taxon>
        <taxon>Craniata</taxon>
        <taxon>Vertebrata</taxon>
        <taxon>Euteleostomi</taxon>
        <taxon>Amphibia</taxon>
        <taxon>Batrachia</taxon>
        <taxon>Anura</taxon>
        <taxon>Pelobatoidea</taxon>
        <taxon>Pelobatidae</taxon>
        <taxon>Pelobates</taxon>
    </lineage>
</organism>
<keyword evidence="2" id="KW-1185">Reference proteome</keyword>
<protein>
    <submittedName>
        <fullName evidence="1">Uncharacterized protein</fullName>
    </submittedName>
</protein>
<sequence length="129" mass="15280">MQFFSDNDDTTPLLQWEAYKCSLHGFLIAKSSAVKKERTAHFHHLLQKIQRLEMTHRQAGLVTDWHKLTVLWRDLSALMNHSYQRAFTRIKTFFYANVNKCGSLLARMIAKNRSHTYIAKIHDKDNYLR</sequence>
<dbReference type="EMBL" id="OW240919">
    <property type="protein sequence ID" value="CAH2312700.1"/>
    <property type="molecule type" value="Genomic_DNA"/>
</dbReference>
<accession>A0AAD1SWT4</accession>
<evidence type="ECO:0000313" key="2">
    <source>
        <dbReference type="Proteomes" id="UP001295444"/>
    </source>
</evidence>
<evidence type="ECO:0000313" key="1">
    <source>
        <dbReference type="EMBL" id="CAH2312700.1"/>
    </source>
</evidence>
<dbReference type="Proteomes" id="UP001295444">
    <property type="component" value="Chromosome 08"/>
</dbReference>
<gene>
    <name evidence="1" type="ORF">PECUL_23A020539</name>
</gene>
<dbReference type="AlphaFoldDB" id="A0AAD1SWT4"/>
<feature type="non-terminal residue" evidence="1">
    <location>
        <position position="129"/>
    </location>
</feature>
<reference evidence="1" key="1">
    <citation type="submission" date="2022-03" db="EMBL/GenBank/DDBJ databases">
        <authorList>
            <person name="Alioto T."/>
            <person name="Alioto T."/>
            <person name="Gomez Garrido J."/>
        </authorList>
    </citation>
    <scope>NUCLEOTIDE SEQUENCE</scope>
</reference>